<dbReference type="AlphaFoldDB" id="G4WV28"/>
<keyword evidence="1" id="KW-0812">Transmembrane</keyword>
<dbReference type="EMBL" id="JF429404">
    <property type="protein sequence ID" value="AEQ20280.1"/>
    <property type="molecule type" value="Genomic_DNA"/>
</dbReference>
<organism evidence="2">
    <name type="scientific">uncultured bacterium CSLG7</name>
    <dbReference type="NCBI Taxonomy" id="1091577"/>
    <lineage>
        <taxon>Bacteria</taxon>
        <taxon>environmental samples</taxon>
    </lineage>
</organism>
<proteinExistence type="predicted"/>
<protein>
    <submittedName>
        <fullName evidence="2">Uncharacterized protein</fullName>
    </submittedName>
</protein>
<evidence type="ECO:0000313" key="2">
    <source>
        <dbReference type="EMBL" id="AEQ20280.1"/>
    </source>
</evidence>
<sequence>MQEKRLTIPELVLLAGTRVALGAGIGLLIGDRLDRDARKGAGLALLAVGALSTIPLVIDVLGKPQIPARKAA</sequence>
<accession>G4WV28</accession>
<reference evidence="2" key="2">
    <citation type="journal article" date="2011" name="J. Bacteriol.">
        <title>Long-chain N-acyl amino acid synthases are linked to the putative PEP-CTERM/exosortase protein-sorting system in Gram-negative bacteria.</title>
        <authorList>
            <person name="Craig J.W."/>
            <person name="Cherry M.A."/>
            <person name="Brady S.F."/>
        </authorList>
    </citation>
    <scope>NUCLEOTIDE SEQUENCE</scope>
</reference>
<reference evidence="2" key="1">
    <citation type="journal article" date="2004" name="Appl. Environ. Microbiol.">
        <title>Long-chain N-acyltyrosine synthases from environmental DNA.</title>
        <authorList>
            <person name="Brady S.F."/>
            <person name="Chao C.J."/>
            <person name="Clardy J."/>
        </authorList>
    </citation>
    <scope>NUCLEOTIDE SEQUENCE</scope>
</reference>
<keyword evidence="1" id="KW-0472">Membrane</keyword>
<feature type="transmembrane region" description="Helical" evidence="1">
    <location>
        <begin position="12"/>
        <end position="29"/>
    </location>
</feature>
<name>G4WV28_9BACT</name>
<keyword evidence="1" id="KW-1133">Transmembrane helix</keyword>
<evidence type="ECO:0000256" key="1">
    <source>
        <dbReference type="SAM" id="Phobius"/>
    </source>
</evidence>
<feature type="transmembrane region" description="Helical" evidence="1">
    <location>
        <begin position="41"/>
        <end position="61"/>
    </location>
</feature>